<dbReference type="InterPro" id="IPR050742">
    <property type="entry name" value="Helicase_Restrict-Modif_Enz"/>
</dbReference>
<evidence type="ECO:0000313" key="2">
    <source>
        <dbReference type="EMBL" id="RTR17784.1"/>
    </source>
</evidence>
<accession>A0A431VDZ0</accession>
<evidence type="ECO:0000259" key="1">
    <source>
        <dbReference type="PROSITE" id="PS51192"/>
    </source>
</evidence>
<dbReference type="InterPro" id="IPR014001">
    <property type="entry name" value="Helicase_ATP-bd"/>
</dbReference>
<dbReference type="AlphaFoldDB" id="A0A431VDZ0"/>
<organism evidence="2 3">
    <name type="scientific">Deinococcus radiophilus</name>
    <dbReference type="NCBI Taxonomy" id="32062"/>
    <lineage>
        <taxon>Bacteria</taxon>
        <taxon>Thermotogati</taxon>
        <taxon>Deinococcota</taxon>
        <taxon>Deinococci</taxon>
        <taxon>Deinococcales</taxon>
        <taxon>Deinococcaceae</taxon>
        <taxon>Deinococcus</taxon>
    </lineage>
</organism>
<dbReference type="GO" id="GO:0005829">
    <property type="term" value="C:cytosol"/>
    <property type="evidence" value="ECO:0007669"/>
    <property type="project" value="TreeGrafter"/>
</dbReference>
<dbReference type="Pfam" id="PF04851">
    <property type="entry name" value="ResIII"/>
    <property type="match status" value="1"/>
</dbReference>
<gene>
    <name evidence="2" type="ORF">EJ104_13735</name>
</gene>
<dbReference type="Proteomes" id="UP000277766">
    <property type="component" value="Unassembled WGS sequence"/>
</dbReference>
<dbReference type="Gene3D" id="3.40.50.300">
    <property type="entry name" value="P-loop containing nucleotide triphosphate hydrolases"/>
    <property type="match status" value="2"/>
</dbReference>
<dbReference type="EMBL" id="RXPE01000071">
    <property type="protein sequence ID" value="RTR17784.1"/>
    <property type="molecule type" value="Genomic_DNA"/>
</dbReference>
<dbReference type="GO" id="GO:0016787">
    <property type="term" value="F:hydrolase activity"/>
    <property type="evidence" value="ECO:0007669"/>
    <property type="project" value="InterPro"/>
</dbReference>
<evidence type="ECO:0000313" key="3">
    <source>
        <dbReference type="Proteomes" id="UP000277766"/>
    </source>
</evidence>
<keyword evidence="3" id="KW-1185">Reference proteome</keyword>
<dbReference type="SUPFAM" id="SSF52540">
    <property type="entry name" value="P-loop containing nucleoside triphosphate hydrolases"/>
    <property type="match status" value="2"/>
</dbReference>
<dbReference type="PANTHER" id="PTHR47396:SF1">
    <property type="entry name" value="ATP-DEPENDENT HELICASE IRC3-RELATED"/>
    <property type="match status" value="1"/>
</dbReference>
<dbReference type="InterPro" id="IPR027417">
    <property type="entry name" value="P-loop_NTPase"/>
</dbReference>
<reference evidence="2 3" key="1">
    <citation type="submission" date="2018-12" db="EMBL/GenBank/DDBJ databases">
        <title>Deinococcus radiophilus ATCC 27603 genome sequencing and assembly.</title>
        <authorList>
            <person name="Maclea K.S."/>
            <person name="Maynard C.R."/>
        </authorList>
    </citation>
    <scope>NUCLEOTIDE SEQUENCE [LARGE SCALE GENOMIC DNA]</scope>
    <source>
        <strain evidence="2 3">ATCC 27603</strain>
    </source>
</reference>
<comment type="caution">
    <text evidence="2">The sequence shown here is derived from an EMBL/GenBank/DDBJ whole genome shotgun (WGS) entry which is preliminary data.</text>
</comment>
<feature type="domain" description="Helicase ATP-binding" evidence="1">
    <location>
        <begin position="49"/>
        <end position="227"/>
    </location>
</feature>
<dbReference type="InterPro" id="IPR006935">
    <property type="entry name" value="Helicase/UvrB_N"/>
</dbReference>
<dbReference type="PROSITE" id="PS51192">
    <property type="entry name" value="HELICASE_ATP_BIND_1"/>
    <property type="match status" value="1"/>
</dbReference>
<proteinExistence type="predicted"/>
<name>A0A431VDZ0_9DEIO</name>
<protein>
    <recommendedName>
        <fullName evidence="1">Helicase ATP-binding domain-containing protein</fullName>
    </recommendedName>
</protein>
<dbReference type="GO" id="GO:0003677">
    <property type="term" value="F:DNA binding"/>
    <property type="evidence" value="ECO:0007669"/>
    <property type="project" value="InterPro"/>
</dbReference>
<dbReference type="OrthoDB" id="9804145at2"/>
<sequence>MCQHSSGRLGSVSHLHKPPCFIFFCDPDNVSFNLSGTELRVDKSQQGQQEIVSQGGYLLLEAPTGIGKTLMAAHIAEELSRQDRVIWFWFTPFAGLATQTARSIRNEGFQLRVRSLVDDRLIETIQSGDIFVTTWGSAAVANAESRRIRRDSETMPSLDLFLEVIRNKGYTIGVIIDEAHHSFRDGTQAVDFYRDVLQPSLTILVTATPRDRDITAFLDLVGRPILNRVSIARRRGVDADLLKKGVKVGLFRTSYDTPQELINFEETAIMCGVRTHQELQGLLADIRPGMTPLLLIQVDSRENSVQDAVATAIKYGVPEQAIRIHTADEPDPNLMTLANDDDVEALVFKMAIATGFDAPRAFTLVSLRSSRDPEFGVQVVGRLMRVDRRLQNVSKNQALDYGYVFLADNSRQQGLLDAASRINAIQDELSDVSPSINVQTLAFPQLSVPTLEPLNTKPEYSFETETPQVEINSIDAPPLVEAIQPLLPVEFSAPVPIQANVETGESVKPTSMASLLNVWGLKHEQPVTKERGKTTPVATSFRIQQERVLWPKQPFPSVPQALLRAIISPDQKDLLADIIRLFPFDDELINLTQRDATRIIKDTVEVFTLQRERPEEIHALLARKEIDRQAQRTLLDSVGDGLLDVRKLHAHNLHLA</sequence>
<dbReference type="SMART" id="SM00487">
    <property type="entry name" value="DEXDc"/>
    <property type="match status" value="1"/>
</dbReference>
<dbReference type="GO" id="GO:0005524">
    <property type="term" value="F:ATP binding"/>
    <property type="evidence" value="ECO:0007669"/>
    <property type="project" value="InterPro"/>
</dbReference>
<dbReference type="PANTHER" id="PTHR47396">
    <property type="entry name" value="TYPE I RESTRICTION ENZYME ECOKI R PROTEIN"/>
    <property type="match status" value="1"/>
</dbReference>